<evidence type="ECO:0000313" key="2">
    <source>
        <dbReference type="EMBL" id="OOG22800.1"/>
    </source>
</evidence>
<keyword evidence="3" id="KW-1185">Reference proteome</keyword>
<dbReference type="SUPFAM" id="SSF53335">
    <property type="entry name" value="S-adenosyl-L-methionine-dependent methyltransferases"/>
    <property type="match status" value="1"/>
</dbReference>
<dbReference type="InterPro" id="IPR013216">
    <property type="entry name" value="Methyltransf_11"/>
</dbReference>
<protein>
    <recommendedName>
        <fullName evidence="1">Methyltransferase type 11 domain-containing protein</fullName>
    </recommendedName>
</protein>
<dbReference type="PANTHER" id="PTHR43036:SF2">
    <property type="entry name" value="OS04G0481300 PROTEIN"/>
    <property type="match status" value="1"/>
</dbReference>
<dbReference type="Gene3D" id="3.40.50.150">
    <property type="entry name" value="Vaccinia Virus protein VP39"/>
    <property type="match status" value="1"/>
</dbReference>
<comment type="caution">
    <text evidence="2">The sequence shown here is derived from an EMBL/GenBank/DDBJ whole genome shotgun (WGS) entry which is preliminary data.</text>
</comment>
<gene>
    <name evidence="2" type="ORF">B1C78_14060</name>
</gene>
<proteinExistence type="predicted"/>
<feature type="domain" description="Methyltransferase type 11" evidence="1">
    <location>
        <begin position="244"/>
        <end position="316"/>
    </location>
</feature>
<dbReference type="Proteomes" id="UP000189462">
    <property type="component" value="Unassembled WGS sequence"/>
</dbReference>
<dbReference type="Gene3D" id="3.10.50.40">
    <property type="match status" value="1"/>
</dbReference>
<organism evidence="2 3">
    <name type="scientific">Thioalkalivibrio denitrificans</name>
    <dbReference type="NCBI Taxonomy" id="108003"/>
    <lineage>
        <taxon>Bacteria</taxon>
        <taxon>Pseudomonadati</taxon>
        <taxon>Pseudomonadota</taxon>
        <taxon>Gammaproteobacteria</taxon>
        <taxon>Chromatiales</taxon>
        <taxon>Ectothiorhodospiraceae</taxon>
        <taxon>Thioalkalivibrio</taxon>
    </lineage>
</organism>
<dbReference type="CDD" id="cd02440">
    <property type="entry name" value="AdoMet_MTases"/>
    <property type="match status" value="1"/>
</dbReference>
<dbReference type="GO" id="GO:0008757">
    <property type="term" value="F:S-adenosylmethionine-dependent methyltransferase activity"/>
    <property type="evidence" value="ECO:0007669"/>
    <property type="project" value="InterPro"/>
</dbReference>
<sequence>MALTLRWSSPGVEHSDCQVLQGINLQRDKLPPELEAGLRDQPHGTRVTHRWEHAEPLPRYREDDVLDIPDSAFNRHLRRRIIEPRAGRFYPRGFIAGVRGLLRENRTPFRVGSVGEDTLTVDLNHPMAGRDIELQARALDIRHSRRSGTATHDLVELAAHNGPGMQARWRGQPTDFWSDAPFRREDPAPDTRFYEKPRFVQHLDRAALAGIRRLYGALVPPESTVLDLMSSWVSHLDEVAAPTRVAGLGLNAEELDANPVLTERLIHDLNAEPRLPWDDVSFDAVVCTVSVEYLVHPVEVFSEARRVLRPGGRFVVTFSDRWFPPKAIALWEELHPFERMGLVVEYFLAAGGFGGITTWSLQGLPRPPDDKYADRLTLSDPVFAVWGHREN</sequence>
<dbReference type="PANTHER" id="PTHR43036">
    <property type="entry name" value="OSJNBB0011N17.9 PROTEIN"/>
    <property type="match status" value="1"/>
</dbReference>
<evidence type="ECO:0000259" key="1">
    <source>
        <dbReference type="Pfam" id="PF08241"/>
    </source>
</evidence>
<evidence type="ECO:0000313" key="3">
    <source>
        <dbReference type="Proteomes" id="UP000189462"/>
    </source>
</evidence>
<dbReference type="EMBL" id="MVBK01000091">
    <property type="protein sequence ID" value="OOG22800.1"/>
    <property type="molecule type" value="Genomic_DNA"/>
</dbReference>
<dbReference type="STRING" id="108003.B1C78_14060"/>
<dbReference type="GO" id="GO:0003755">
    <property type="term" value="F:peptidyl-prolyl cis-trans isomerase activity"/>
    <property type="evidence" value="ECO:0007669"/>
    <property type="project" value="InterPro"/>
</dbReference>
<dbReference type="Pfam" id="PF08241">
    <property type="entry name" value="Methyltransf_11"/>
    <property type="match status" value="1"/>
</dbReference>
<dbReference type="InterPro" id="IPR046357">
    <property type="entry name" value="PPIase_dom_sf"/>
</dbReference>
<dbReference type="InterPro" id="IPR029063">
    <property type="entry name" value="SAM-dependent_MTases_sf"/>
</dbReference>
<reference evidence="2 3" key="1">
    <citation type="submission" date="2017-02" db="EMBL/GenBank/DDBJ databases">
        <title>Genomic diversity within the haloalkaliphilic genus Thioalkalivibrio.</title>
        <authorList>
            <person name="Ahn A.-C."/>
            <person name="Meier-Kolthoff J."/>
            <person name="Overmars L."/>
            <person name="Richter M."/>
            <person name="Woyke T."/>
            <person name="Sorokin D.Y."/>
            <person name="Muyzer G."/>
        </authorList>
    </citation>
    <scope>NUCLEOTIDE SEQUENCE [LARGE SCALE GENOMIC DNA]</scope>
    <source>
        <strain evidence="2 3">ALJD</strain>
    </source>
</reference>
<name>A0A1V3NCJ6_9GAMM</name>
<accession>A0A1V3NCJ6</accession>
<dbReference type="AlphaFoldDB" id="A0A1V3NCJ6"/>